<dbReference type="RefSeq" id="XP_070918879.1">
    <property type="nucleotide sequence ID" value="XM_071062778.1"/>
</dbReference>
<sequence length="302" mass="33984">MERLRSILSSLCFMERGHPTDVESQHEGWELRTSTQIESYRQGYPQYTALLAASDSFYVFRKFSRARARLLLLKQDKISVLEKELDRVDREEQSPLFLGKSRFDANANRAAVLAELDTALIDYDSLLERSHRIMSLKKAPAYDTRNLQNWVIGTGSLDRDETSYLGHEDLVSLVPPGDNATARLESWIENALIWSYKGFRQCSGLSISSNPNVYIYSGSLIRRLTRVVILIVTIALLLTPVVVCNSVPLVVPRISIVVLSSAVFLFVLDALMRVRTFELVLAGATYVTVLTVFVSRTVDSSA</sequence>
<dbReference type="EMBL" id="BAAFSV010000004">
    <property type="protein sequence ID" value="GAB1317148.1"/>
    <property type="molecule type" value="Genomic_DNA"/>
</dbReference>
<dbReference type="InterPro" id="IPR046529">
    <property type="entry name" value="DUF6594"/>
</dbReference>
<reference evidence="3 4" key="1">
    <citation type="submission" date="2024-09" db="EMBL/GenBank/DDBJ databases">
        <title>Itraconazole resistance in Madurella fahalii resulting from another homologue of gene encoding cytochrome P450 14-alpha sterol demethylase (CYP51).</title>
        <authorList>
            <person name="Yoshioka I."/>
            <person name="Fahal A.H."/>
            <person name="Kaneko S."/>
            <person name="Yaguchi T."/>
        </authorList>
    </citation>
    <scope>NUCLEOTIDE SEQUENCE [LARGE SCALE GENOMIC DNA]</scope>
    <source>
        <strain evidence="3 4">IFM 68171</strain>
    </source>
</reference>
<keyword evidence="4" id="KW-1185">Reference proteome</keyword>
<dbReference type="PANTHER" id="PTHR34502">
    <property type="entry name" value="DUF6594 DOMAIN-CONTAINING PROTEIN-RELATED"/>
    <property type="match status" value="1"/>
</dbReference>
<evidence type="ECO:0000313" key="3">
    <source>
        <dbReference type="EMBL" id="GAB1317148.1"/>
    </source>
</evidence>
<feature type="transmembrane region" description="Helical" evidence="1">
    <location>
        <begin position="279"/>
        <end position="298"/>
    </location>
</feature>
<dbReference type="Pfam" id="PF20237">
    <property type="entry name" value="DUF6594"/>
    <property type="match status" value="1"/>
</dbReference>
<feature type="domain" description="DUF6594" evidence="2">
    <location>
        <begin position="44"/>
        <end position="290"/>
    </location>
</feature>
<dbReference type="Proteomes" id="UP001628179">
    <property type="component" value="Unassembled WGS sequence"/>
</dbReference>
<keyword evidence="1" id="KW-0812">Transmembrane</keyword>
<dbReference type="PANTHER" id="PTHR34502:SF5">
    <property type="entry name" value="DUF6594 DOMAIN-CONTAINING PROTEIN"/>
    <property type="match status" value="1"/>
</dbReference>
<evidence type="ECO:0000259" key="2">
    <source>
        <dbReference type="Pfam" id="PF20237"/>
    </source>
</evidence>
<accession>A0ABQ0GHB2</accession>
<keyword evidence="1" id="KW-0472">Membrane</keyword>
<comment type="caution">
    <text evidence="3">The sequence shown here is derived from an EMBL/GenBank/DDBJ whole genome shotgun (WGS) entry which is preliminary data.</text>
</comment>
<keyword evidence="1" id="KW-1133">Transmembrane helix</keyword>
<dbReference type="GeneID" id="98178101"/>
<name>A0ABQ0GHB2_9PEZI</name>
<feature type="transmembrane region" description="Helical" evidence="1">
    <location>
        <begin position="227"/>
        <end position="248"/>
    </location>
</feature>
<evidence type="ECO:0000256" key="1">
    <source>
        <dbReference type="SAM" id="Phobius"/>
    </source>
</evidence>
<protein>
    <recommendedName>
        <fullName evidence="2">DUF6594 domain-containing protein</fullName>
    </recommendedName>
</protein>
<feature type="transmembrane region" description="Helical" evidence="1">
    <location>
        <begin position="254"/>
        <end position="272"/>
    </location>
</feature>
<evidence type="ECO:0000313" key="4">
    <source>
        <dbReference type="Proteomes" id="UP001628179"/>
    </source>
</evidence>
<proteinExistence type="predicted"/>
<organism evidence="3 4">
    <name type="scientific">Madurella fahalii</name>
    <dbReference type="NCBI Taxonomy" id="1157608"/>
    <lineage>
        <taxon>Eukaryota</taxon>
        <taxon>Fungi</taxon>
        <taxon>Dikarya</taxon>
        <taxon>Ascomycota</taxon>
        <taxon>Pezizomycotina</taxon>
        <taxon>Sordariomycetes</taxon>
        <taxon>Sordariomycetidae</taxon>
        <taxon>Sordariales</taxon>
        <taxon>Sordariales incertae sedis</taxon>
        <taxon>Madurella</taxon>
    </lineage>
</organism>
<gene>
    <name evidence="3" type="ORF">MFIFM68171_07358</name>
</gene>